<evidence type="ECO:0000256" key="4">
    <source>
        <dbReference type="ARBA" id="ARBA00022801"/>
    </source>
</evidence>
<dbReference type="FunFam" id="3.20.20.80:FF:000250">
    <property type="entry name" value="Probable di-N-acetylchitobiase 1"/>
    <property type="match status" value="1"/>
</dbReference>
<keyword evidence="5" id="KW-0325">Glycoprotein</keyword>
<comment type="subcellular location">
    <subcellularLocation>
        <location evidence="1">Lysosome</location>
    </subcellularLocation>
</comment>
<dbReference type="AlphaFoldDB" id="A0A6U2XID5"/>
<evidence type="ECO:0000256" key="5">
    <source>
        <dbReference type="ARBA" id="ARBA00023180"/>
    </source>
</evidence>
<organism evidence="12">
    <name type="scientific">Paramoeba aestuarina</name>
    <dbReference type="NCBI Taxonomy" id="180227"/>
    <lineage>
        <taxon>Eukaryota</taxon>
        <taxon>Amoebozoa</taxon>
        <taxon>Discosea</taxon>
        <taxon>Flabellinia</taxon>
        <taxon>Dactylopodida</taxon>
        <taxon>Paramoebidae</taxon>
        <taxon>Paramoeba</taxon>
    </lineage>
</organism>
<evidence type="ECO:0000256" key="8">
    <source>
        <dbReference type="ARBA" id="ARBA00059340"/>
    </source>
</evidence>
<dbReference type="GO" id="GO:0005764">
    <property type="term" value="C:lysosome"/>
    <property type="evidence" value="ECO:0007669"/>
    <property type="project" value="UniProtKB-SubCell"/>
</dbReference>
<evidence type="ECO:0000313" key="12">
    <source>
        <dbReference type="EMBL" id="CAE2294439.1"/>
    </source>
</evidence>
<dbReference type="InterPro" id="IPR029070">
    <property type="entry name" value="Chitinase_insertion_sf"/>
</dbReference>
<protein>
    <recommendedName>
        <fullName evidence="10">GH18 domain-containing protein</fullName>
    </recommendedName>
</protein>
<feature type="domain" description="GH18" evidence="10">
    <location>
        <begin position="1"/>
        <end position="367"/>
    </location>
</feature>
<gene>
    <name evidence="11" type="ORF">NAES01612_LOCUS6622</name>
    <name evidence="12" type="ORF">NAES01612_LOCUS6623</name>
</gene>
<feature type="signal peptide" evidence="9">
    <location>
        <begin position="1"/>
        <end position="18"/>
    </location>
</feature>
<dbReference type="SMART" id="SM00636">
    <property type="entry name" value="Glyco_18"/>
    <property type="match status" value="1"/>
</dbReference>
<dbReference type="InterPro" id="IPR051887">
    <property type="entry name" value="GH18_Domain-Containing"/>
</dbReference>
<dbReference type="InterPro" id="IPR017853">
    <property type="entry name" value="GH"/>
</dbReference>
<evidence type="ECO:0000256" key="6">
    <source>
        <dbReference type="ARBA" id="ARBA00023228"/>
    </source>
</evidence>
<sequence length="370" mass="41645">MDRLQLFFVLLLFLGWSSQDCPCSNVTLCNPLTIGNRKEMYAFQTNINNWKMYNWDELTTVALFDGLDNDMLCYAHSKEVRVVWEANYPTDQLTNETYQDEWVNNWVQKVQDTYTDGVNVDYESPINQTDQINGYTQLIQKLTDAIHSNIPGSQVTADVAWSPDCIDGRCYDYAGVANASDFVIVMDYDERSQIFEGPPCYAGPNSPITGLNSGMQAFFELGIPKSKLVMGIPWYGYKYPCSSPPDGSGACEIESVPFRGVACSDAAGSEVCYSGIETILNSSGATVHYTKEASPYFNVVDDSGAVTQYWFDNPASLAVKYEYAVQENLRGMAMWNIDCLDYFSTNPVTQQQTARMWNVFNTFFAQLKNQ</sequence>
<name>A0A6U2XID5_9EUKA</name>
<proteinExistence type="inferred from homology"/>
<evidence type="ECO:0000256" key="7">
    <source>
        <dbReference type="ARBA" id="ARBA00023295"/>
    </source>
</evidence>
<dbReference type="PANTHER" id="PTHR46290">
    <property type="entry name" value="DI-N-ACETYLCHITOBIASE"/>
    <property type="match status" value="1"/>
</dbReference>
<comment type="similarity">
    <text evidence="2">Belongs to the glycosyl hydrolase 18 family.</text>
</comment>
<dbReference type="PROSITE" id="PS51910">
    <property type="entry name" value="GH18_2"/>
    <property type="match status" value="1"/>
</dbReference>
<keyword evidence="4" id="KW-0378">Hydrolase</keyword>
<evidence type="ECO:0000256" key="1">
    <source>
        <dbReference type="ARBA" id="ARBA00004371"/>
    </source>
</evidence>
<keyword evidence="7" id="KW-0326">Glycosidase</keyword>
<dbReference type="GO" id="GO:0016798">
    <property type="term" value="F:hydrolase activity, acting on glycosyl bonds"/>
    <property type="evidence" value="ECO:0007669"/>
    <property type="project" value="UniProtKB-KW"/>
</dbReference>
<dbReference type="SUPFAM" id="SSF51445">
    <property type="entry name" value="(Trans)glycosidases"/>
    <property type="match status" value="1"/>
</dbReference>
<dbReference type="GO" id="GO:0009313">
    <property type="term" value="P:oligosaccharide catabolic process"/>
    <property type="evidence" value="ECO:0007669"/>
    <property type="project" value="TreeGrafter"/>
</dbReference>
<keyword evidence="3 9" id="KW-0732">Signal</keyword>
<dbReference type="InterPro" id="IPR001223">
    <property type="entry name" value="Glyco_hydro18_cat"/>
</dbReference>
<dbReference type="GO" id="GO:0008061">
    <property type="term" value="F:chitin binding"/>
    <property type="evidence" value="ECO:0007669"/>
    <property type="project" value="InterPro"/>
</dbReference>
<accession>A0A6U2XID5</accession>
<dbReference type="GO" id="GO:0005615">
    <property type="term" value="C:extracellular space"/>
    <property type="evidence" value="ECO:0007669"/>
    <property type="project" value="TreeGrafter"/>
</dbReference>
<comment type="function">
    <text evidence="8">Involved in the degradation of asparagine-linked glycoproteins. May hydrolyze of N-acetyl-beta-D-glucosamine (1-4)N-acetylglucosamine chitobiose core from the reducing end of the bond.</text>
</comment>
<dbReference type="InterPro" id="IPR011583">
    <property type="entry name" value="Chitinase_II/V-like_cat"/>
</dbReference>
<feature type="chain" id="PRO_5035676992" description="GH18 domain-containing protein" evidence="9">
    <location>
        <begin position="19"/>
        <end position="370"/>
    </location>
</feature>
<evidence type="ECO:0000256" key="2">
    <source>
        <dbReference type="ARBA" id="ARBA00009336"/>
    </source>
</evidence>
<keyword evidence="6" id="KW-0458">Lysosome</keyword>
<evidence type="ECO:0000259" key="10">
    <source>
        <dbReference type="PROSITE" id="PS51910"/>
    </source>
</evidence>
<dbReference type="EMBL" id="HBKR01009934">
    <property type="protein sequence ID" value="CAE2294433.1"/>
    <property type="molecule type" value="Transcribed_RNA"/>
</dbReference>
<evidence type="ECO:0000256" key="9">
    <source>
        <dbReference type="SAM" id="SignalP"/>
    </source>
</evidence>
<dbReference type="EMBL" id="HBKR01009935">
    <property type="protein sequence ID" value="CAE2294439.1"/>
    <property type="molecule type" value="Transcribed_RNA"/>
</dbReference>
<dbReference type="Gene3D" id="3.20.20.80">
    <property type="entry name" value="Glycosidases"/>
    <property type="match status" value="1"/>
</dbReference>
<dbReference type="PANTHER" id="PTHR46290:SF1">
    <property type="entry name" value="DI-N-ACETYLCHITOBIASE"/>
    <property type="match status" value="1"/>
</dbReference>
<reference evidence="12" key="1">
    <citation type="submission" date="2021-01" db="EMBL/GenBank/DDBJ databases">
        <authorList>
            <person name="Corre E."/>
            <person name="Pelletier E."/>
            <person name="Niang G."/>
            <person name="Scheremetjew M."/>
            <person name="Finn R."/>
            <person name="Kale V."/>
            <person name="Holt S."/>
            <person name="Cochrane G."/>
            <person name="Meng A."/>
            <person name="Brown T."/>
            <person name="Cohen L."/>
        </authorList>
    </citation>
    <scope>NUCLEOTIDE SEQUENCE</scope>
    <source>
        <strain evidence="12">SoJaBio B1-5/56/2</strain>
    </source>
</reference>
<dbReference type="Pfam" id="PF00704">
    <property type="entry name" value="Glyco_hydro_18"/>
    <property type="match status" value="1"/>
</dbReference>
<evidence type="ECO:0000256" key="3">
    <source>
        <dbReference type="ARBA" id="ARBA00022729"/>
    </source>
</evidence>
<evidence type="ECO:0000313" key="11">
    <source>
        <dbReference type="EMBL" id="CAE2294433.1"/>
    </source>
</evidence>
<dbReference type="Gene3D" id="3.10.50.10">
    <property type="match status" value="1"/>
</dbReference>